<feature type="binding site" evidence="9">
    <location>
        <position position="66"/>
    </location>
    <ligand>
        <name>Mg(2+)</name>
        <dbReference type="ChEBI" id="CHEBI:18420"/>
    </ligand>
</feature>
<reference evidence="13" key="1">
    <citation type="submission" date="2020-01" db="EMBL/GenBank/DDBJ databases">
        <authorList>
            <person name="Yang Y."/>
            <person name="Kwon Y.M."/>
        </authorList>
    </citation>
    <scope>NUCLEOTIDE SEQUENCE</scope>
    <source>
        <strain evidence="13">PG104</strain>
        <plasmid evidence="13">unnamed1</plasmid>
    </source>
</reference>
<dbReference type="InterPro" id="IPR036206">
    <property type="entry name" value="ThiamineP_synth_sf"/>
</dbReference>
<feature type="binding site" evidence="9">
    <location>
        <begin position="129"/>
        <end position="131"/>
    </location>
    <ligand>
        <name>2-[(2R,5Z)-2-carboxy-4-methylthiazol-5(2H)-ylidene]ethyl phosphate</name>
        <dbReference type="ChEBI" id="CHEBI:62899"/>
    </ligand>
</feature>
<dbReference type="InterPro" id="IPR022998">
    <property type="entry name" value="ThiamineP_synth_TenI"/>
</dbReference>
<comment type="catalytic activity">
    <reaction evidence="8 9 10">
        <text>2-[(2R,5Z)-2-carboxy-4-methylthiazol-5(2H)-ylidene]ethyl phosphate + 4-amino-2-methyl-5-(diphosphooxymethyl)pyrimidine + 2 H(+) = thiamine phosphate + CO2 + diphosphate</text>
        <dbReference type="Rhea" id="RHEA:47844"/>
        <dbReference type="ChEBI" id="CHEBI:15378"/>
        <dbReference type="ChEBI" id="CHEBI:16526"/>
        <dbReference type="ChEBI" id="CHEBI:33019"/>
        <dbReference type="ChEBI" id="CHEBI:37575"/>
        <dbReference type="ChEBI" id="CHEBI:57841"/>
        <dbReference type="ChEBI" id="CHEBI:62899"/>
        <dbReference type="EC" id="2.5.1.3"/>
    </reaction>
</comment>
<evidence type="ECO:0000256" key="7">
    <source>
        <dbReference type="ARBA" id="ARBA00047851"/>
    </source>
</evidence>
<dbReference type="Pfam" id="PF02581">
    <property type="entry name" value="TMP-TENI"/>
    <property type="match status" value="1"/>
</dbReference>
<evidence type="ECO:0000313" key="13">
    <source>
        <dbReference type="EMBL" id="QUS37019.1"/>
    </source>
</evidence>
<accession>A0A8J8SM24</accession>
<dbReference type="SUPFAM" id="SSF51391">
    <property type="entry name" value="Thiamin phosphate synthase"/>
    <property type="match status" value="1"/>
</dbReference>
<dbReference type="PANTHER" id="PTHR20857">
    <property type="entry name" value="THIAMINE-PHOSPHATE PYROPHOSPHORYLASE"/>
    <property type="match status" value="1"/>
</dbReference>
<comment type="cofactor">
    <cofactor evidence="9">
        <name>Mg(2+)</name>
        <dbReference type="ChEBI" id="CHEBI:18420"/>
    </cofactor>
    <text evidence="9">Binds 1 Mg(2+) ion per subunit.</text>
</comment>
<comment type="pathway">
    <text evidence="1 9 11">Cofactor biosynthesis; thiamine diphosphate biosynthesis; thiamine phosphate from 4-amino-2-methyl-5-diphosphomethylpyrimidine and 4-methyl-5-(2-phosphoethyl)-thiazole: step 1/1.</text>
</comment>
<keyword evidence="4 9" id="KW-0460">Magnesium</keyword>
<keyword evidence="5 9" id="KW-0784">Thiamine biosynthesis</keyword>
<evidence type="ECO:0000256" key="10">
    <source>
        <dbReference type="RuleBase" id="RU003826"/>
    </source>
</evidence>
<dbReference type="AlphaFoldDB" id="A0A8J8SM24"/>
<dbReference type="Gene3D" id="3.20.20.70">
    <property type="entry name" value="Aldolase class I"/>
    <property type="match status" value="1"/>
</dbReference>
<geneLocation type="plasmid" evidence="13 14">
    <name>unnamed1</name>
</geneLocation>
<keyword evidence="3 9" id="KW-0479">Metal-binding</keyword>
<dbReference type="InterPro" id="IPR034291">
    <property type="entry name" value="TMP_synthase"/>
</dbReference>
<dbReference type="GO" id="GO:0009228">
    <property type="term" value="P:thiamine biosynthetic process"/>
    <property type="evidence" value="ECO:0007669"/>
    <property type="project" value="UniProtKB-KW"/>
</dbReference>
<dbReference type="EMBL" id="CP047290">
    <property type="protein sequence ID" value="QUS37019.1"/>
    <property type="molecule type" value="Genomic_DNA"/>
</dbReference>
<dbReference type="GO" id="GO:0005737">
    <property type="term" value="C:cytoplasm"/>
    <property type="evidence" value="ECO:0007669"/>
    <property type="project" value="TreeGrafter"/>
</dbReference>
<feature type="binding site" evidence="9">
    <location>
        <begin position="180"/>
        <end position="181"/>
    </location>
    <ligand>
        <name>2-[(2R,5Z)-2-carboxy-4-methylthiazol-5(2H)-ylidene]ethyl phosphate</name>
        <dbReference type="ChEBI" id="CHEBI:62899"/>
    </ligand>
</feature>
<dbReference type="Proteomes" id="UP000679284">
    <property type="component" value="Plasmid unnamed1"/>
</dbReference>
<feature type="binding site" evidence="9">
    <location>
        <position position="160"/>
    </location>
    <ligand>
        <name>2-[(2R,5Z)-2-carboxy-4-methylthiazol-5(2H)-ylidene]ethyl phosphate</name>
        <dbReference type="ChEBI" id="CHEBI:62899"/>
    </ligand>
</feature>
<comment type="catalytic activity">
    <reaction evidence="7 9 10">
        <text>2-(2-carboxy-4-methylthiazol-5-yl)ethyl phosphate + 4-amino-2-methyl-5-(diphosphooxymethyl)pyrimidine + 2 H(+) = thiamine phosphate + CO2 + diphosphate</text>
        <dbReference type="Rhea" id="RHEA:47848"/>
        <dbReference type="ChEBI" id="CHEBI:15378"/>
        <dbReference type="ChEBI" id="CHEBI:16526"/>
        <dbReference type="ChEBI" id="CHEBI:33019"/>
        <dbReference type="ChEBI" id="CHEBI:37575"/>
        <dbReference type="ChEBI" id="CHEBI:57841"/>
        <dbReference type="ChEBI" id="CHEBI:62890"/>
        <dbReference type="EC" id="2.5.1.3"/>
    </reaction>
</comment>
<feature type="binding site" evidence="9">
    <location>
        <position position="85"/>
    </location>
    <ligand>
        <name>Mg(2+)</name>
        <dbReference type="ChEBI" id="CHEBI:18420"/>
    </ligand>
</feature>
<evidence type="ECO:0000256" key="8">
    <source>
        <dbReference type="ARBA" id="ARBA00047883"/>
    </source>
</evidence>
<dbReference type="UniPathway" id="UPA00060">
    <property type="reaction ID" value="UER00141"/>
</dbReference>
<gene>
    <name evidence="9 13" type="primary">thiE</name>
    <name evidence="13" type="ORF">GR316_11545</name>
</gene>
<feature type="binding site" evidence="9">
    <location>
        <position position="132"/>
    </location>
    <ligand>
        <name>4-amino-2-methyl-5-(diphosphooxymethyl)pyrimidine</name>
        <dbReference type="ChEBI" id="CHEBI:57841"/>
    </ligand>
</feature>
<feature type="binding site" evidence="9">
    <location>
        <position position="65"/>
    </location>
    <ligand>
        <name>4-amino-2-methyl-5-(diphosphooxymethyl)pyrimidine</name>
        <dbReference type="ChEBI" id="CHEBI:57841"/>
    </ligand>
</feature>
<evidence type="ECO:0000256" key="11">
    <source>
        <dbReference type="RuleBase" id="RU004253"/>
    </source>
</evidence>
<feature type="binding site" evidence="9">
    <location>
        <position position="104"/>
    </location>
    <ligand>
        <name>4-amino-2-methyl-5-(diphosphooxymethyl)pyrimidine</name>
        <dbReference type="ChEBI" id="CHEBI:57841"/>
    </ligand>
</feature>
<keyword evidence="14" id="KW-1185">Reference proteome</keyword>
<evidence type="ECO:0000256" key="2">
    <source>
        <dbReference type="ARBA" id="ARBA00022679"/>
    </source>
</evidence>
<proteinExistence type="inferred from homology"/>
<feature type="binding site" evidence="9">
    <location>
        <begin position="33"/>
        <end position="37"/>
    </location>
    <ligand>
        <name>4-amino-2-methyl-5-(diphosphooxymethyl)pyrimidine</name>
        <dbReference type="ChEBI" id="CHEBI:57841"/>
    </ligand>
</feature>
<sequence>MIPPLCFITDAAAPQSVADQALAAARGGAGWVQLRDKTLPDAAYAALARDLMARLAGTGAQLVVNDRAEVAIAIGAPALHIGQEDGDPAAIRRRIGPAMTLGLSVGNAAELAAVPAGVDYLGLGPVHATASKADHAPPIGLGGFARLAAATPLPCLAIGGITAAEAAAIRAAGGAGLAVVSAISRSPDMVAAAQDLLRAWEAA</sequence>
<name>A0A8J8SM24_9RHOB</name>
<dbReference type="HAMAP" id="MF_00097">
    <property type="entry name" value="TMP_synthase"/>
    <property type="match status" value="1"/>
</dbReference>
<organism evidence="13 14">
    <name type="scientific">Falsirhodobacter algicola</name>
    <dbReference type="NCBI Taxonomy" id="2692330"/>
    <lineage>
        <taxon>Bacteria</taxon>
        <taxon>Pseudomonadati</taxon>
        <taxon>Pseudomonadota</taxon>
        <taxon>Alphaproteobacteria</taxon>
        <taxon>Rhodobacterales</taxon>
        <taxon>Paracoccaceae</taxon>
        <taxon>Falsirhodobacter</taxon>
    </lineage>
</organism>
<dbReference type="CDD" id="cd00564">
    <property type="entry name" value="TMP_TenI"/>
    <property type="match status" value="1"/>
</dbReference>
<keyword evidence="13" id="KW-0614">Plasmid</keyword>
<evidence type="ECO:0000256" key="9">
    <source>
        <dbReference type="HAMAP-Rule" id="MF_00097"/>
    </source>
</evidence>
<evidence type="ECO:0000256" key="1">
    <source>
        <dbReference type="ARBA" id="ARBA00005165"/>
    </source>
</evidence>
<evidence type="ECO:0000256" key="6">
    <source>
        <dbReference type="ARBA" id="ARBA00047334"/>
    </source>
</evidence>
<dbReference type="EC" id="2.5.1.3" evidence="9"/>
<dbReference type="InterPro" id="IPR013785">
    <property type="entry name" value="Aldolase_TIM"/>
</dbReference>
<comment type="function">
    <text evidence="9">Condenses 4-methyl-5-(beta-hydroxyethyl)thiazole monophosphate (THZ-P) and 2-methyl-4-amino-5-hydroxymethyl pyrimidine pyrophosphate (HMP-PP) to form thiamine monophosphate (TMP).</text>
</comment>
<comment type="similarity">
    <text evidence="9 10">Belongs to the thiamine-phosphate synthase family.</text>
</comment>
<dbReference type="RefSeq" id="WP_211785298.1">
    <property type="nucleotide sequence ID" value="NZ_CP047290.1"/>
</dbReference>
<dbReference type="NCBIfam" id="TIGR00693">
    <property type="entry name" value="thiE"/>
    <property type="match status" value="1"/>
</dbReference>
<dbReference type="GO" id="GO:0000287">
    <property type="term" value="F:magnesium ion binding"/>
    <property type="evidence" value="ECO:0007669"/>
    <property type="project" value="UniProtKB-UniRule"/>
</dbReference>
<dbReference type="PANTHER" id="PTHR20857:SF15">
    <property type="entry name" value="THIAMINE-PHOSPHATE SYNTHASE"/>
    <property type="match status" value="1"/>
</dbReference>
<evidence type="ECO:0000256" key="4">
    <source>
        <dbReference type="ARBA" id="ARBA00022842"/>
    </source>
</evidence>
<dbReference type="GO" id="GO:0009229">
    <property type="term" value="P:thiamine diphosphate biosynthetic process"/>
    <property type="evidence" value="ECO:0007669"/>
    <property type="project" value="UniProtKB-UniRule"/>
</dbReference>
<feature type="domain" description="Thiamine phosphate synthase/TenI" evidence="12">
    <location>
        <begin position="5"/>
        <end position="183"/>
    </location>
</feature>
<evidence type="ECO:0000259" key="12">
    <source>
        <dbReference type="Pfam" id="PF02581"/>
    </source>
</evidence>
<evidence type="ECO:0000313" key="14">
    <source>
        <dbReference type="Proteomes" id="UP000679284"/>
    </source>
</evidence>
<dbReference type="GO" id="GO:0004789">
    <property type="term" value="F:thiamine-phosphate diphosphorylase activity"/>
    <property type="evidence" value="ECO:0007669"/>
    <property type="project" value="UniProtKB-UniRule"/>
</dbReference>
<protein>
    <recommendedName>
        <fullName evidence="9">Thiamine-phosphate synthase</fullName>
        <shortName evidence="9">TP synthase</shortName>
        <shortName evidence="9">TPS</shortName>
        <ecNumber evidence="9">2.5.1.3</ecNumber>
    </recommendedName>
    <alternativeName>
        <fullName evidence="9">Thiamine-phosphate pyrophosphorylase</fullName>
        <shortName evidence="9">TMP pyrophosphorylase</shortName>
        <shortName evidence="9">TMP-PPase</shortName>
    </alternativeName>
</protein>
<comment type="catalytic activity">
    <reaction evidence="6 9 10">
        <text>4-methyl-5-(2-phosphooxyethyl)-thiazole + 4-amino-2-methyl-5-(diphosphooxymethyl)pyrimidine + H(+) = thiamine phosphate + diphosphate</text>
        <dbReference type="Rhea" id="RHEA:22328"/>
        <dbReference type="ChEBI" id="CHEBI:15378"/>
        <dbReference type="ChEBI" id="CHEBI:33019"/>
        <dbReference type="ChEBI" id="CHEBI:37575"/>
        <dbReference type="ChEBI" id="CHEBI:57841"/>
        <dbReference type="ChEBI" id="CHEBI:58296"/>
        <dbReference type="EC" id="2.5.1.3"/>
    </reaction>
</comment>
<evidence type="ECO:0000256" key="5">
    <source>
        <dbReference type="ARBA" id="ARBA00022977"/>
    </source>
</evidence>
<evidence type="ECO:0000256" key="3">
    <source>
        <dbReference type="ARBA" id="ARBA00022723"/>
    </source>
</evidence>
<keyword evidence="2 9" id="KW-0808">Transferase</keyword>
<dbReference type="KEGG" id="fap:GR316_11545"/>